<protein>
    <recommendedName>
        <fullName evidence="3">C6 zinc finger protein</fullName>
    </recommendedName>
</protein>
<dbReference type="InterPro" id="IPR053157">
    <property type="entry name" value="Sterol_Uptake_Regulator"/>
</dbReference>
<dbReference type="EMBL" id="WIGO01000224">
    <property type="protein sequence ID" value="KAF6822960.1"/>
    <property type="molecule type" value="Genomic_DNA"/>
</dbReference>
<reference evidence="1" key="1">
    <citation type="journal article" date="2020" name="Phytopathology">
        <title>Genome Sequence Resources of Colletotrichum truncatum, C. plurivorum, C. musicola, and C. sojae: Four Species Pathogenic to Soybean (Glycine max).</title>
        <authorList>
            <person name="Rogerio F."/>
            <person name="Boufleur T.R."/>
            <person name="Ciampi-Guillardi M."/>
            <person name="Sukno S.A."/>
            <person name="Thon M.R."/>
            <person name="Massola Junior N.S."/>
            <person name="Baroncelli R."/>
        </authorList>
    </citation>
    <scope>NUCLEOTIDE SEQUENCE</scope>
    <source>
        <strain evidence="1">LFN00145</strain>
    </source>
</reference>
<gene>
    <name evidence="1" type="ORF">CPLU01_11713</name>
</gene>
<dbReference type="PANTHER" id="PTHR47784:SF5">
    <property type="entry name" value="STEROL UPTAKE CONTROL PROTEIN 2"/>
    <property type="match status" value="1"/>
</dbReference>
<proteinExistence type="predicted"/>
<dbReference type="AlphaFoldDB" id="A0A8H6K1Y5"/>
<keyword evidence="2" id="KW-1185">Reference proteome</keyword>
<evidence type="ECO:0000313" key="1">
    <source>
        <dbReference type="EMBL" id="KAF6822960.1"/>
    </source>
</evidence>
<sequence length="361" mass="40503">MTLSILDACSASPGSQLQAAASTLDADEQFPIRSSEELELMHQYATHTANTMAQREDMRYVWRVLVPQQGFAHHFVLRGVLSLAAIHMAHLVPARRRHFLDLAAEHQTIGLARFREILASVYDAEEGPSRDALLDHLWQPLFCFGNLTIGYVCALPARSAGHRGLPEPLNSTMELFDFVRGIKVVIGSFIQRVGRSQYAPMGIGVWFDPQNFDKTDGILFRSILPLDTLDALDSIEVWFEAFAAEKPDLNAELHAIYLSTLEALRTSVKQLALAGQNPEIGVIMIWAYLVPREIMAEMRASSPRALVLLAHWAVLFSLMDSRYWWVAGWGGALLSQIEAELPALYQSQLAWPRRNIVRKVQ</sequence>
<comment type="caution">
    <text evidence="1">The sequence shown here is derived from an EMBL/GenBank/DDBJ whole genome shotgun (WGS) entry which is preliminary data.</text>
</comment>
<evidence type="ECO:0008006" key="3">
    <source>
        <dbReference type="Google" id="ProtNLM"/>
    </source>
</evidence>
<dbReference type="GO" id="GO:0001228">
    <property type="term" value="F:DNA-binding transcription activator activity, RNA polymerase II-specific"/>
    <property type="evidence" value="ECO:0007669"/>
    <property type="project" value="TreeGrafter"/>
</dbReference>
<name>A0A8H6K1Y5_9PEZI</name>
<organism evidence="1 2">
    <name type="scientific">Colletotrichum plurivorum</name>
    <dbReference type="NCBI Taxonomy" id="2175906"/>
    <lineage>
        <taxon>Eukaryota</taxon>
        <taxon>Fungi</taxon>
        <taxon>Dikarya</taxon>
        <taxon>Ascomycota</taxon>
        <taxon>Pezizomycotina</taxon>
        <taxon>Sordariomycetes</taxon>
        <taxon>Hypocreomycetidae</taxon>
        <taxon>Glomerellales</taxon>
        <taxon>Glomerellaceae</taxon>
        <taxon>Colletotrichum</taxon>
        <taxon>Colletotrichum orchidearum species complex</taxon>
    </lineage>
</organism>
<evidence type="ECO:0000313" key="2">
    <source>
        <dbReference type="Proteomes" id="UP000654918"/>
    </source>
</evidence>
<accession>A0A8H6K1Y5</accession>
<dbReference type="Proteomes" id="UP000654918">
    <property type="component" value="Unassembled WGS sequence"/>
</dbReference>
<dbReference type="PANTHER" id="PTHR47784">
    <property type="entry name" value="STEROL UPTAKE CONTROL PROTEIN 2"/>
    <property type="match status" value="1"/>
</dbReference>